<feature type="domain" description="DUF4371" evidence="1">
    <location>
        <begin position="13"/>
        <end position="124"/>
    </location>
</feature>
<dbReference type="EMBL" id="CARXXK010000002">
    <property type="protein sequence ID" value="CAI6355553.1"/>
    <property type="molecule type" value="Genomic_DNA"/>
</dbReference>
<dbReference type="InterPro" id="IPR025398">
    <property type="entry name" value="DUF4371"/>
</dbReference>
<name>A0AAV0WIF3_9HEMI</name>
<evidence type="ECO:0000259" key="1">
    <source>
        <dbReference type="Pfam" id="PF14291"/>
    </source>
</evidence>
<organism evidence="2 3">
    <name type="scientific">Macrosiphum euphorbiae</name>
    <name type="common">potato aphid</name>
    <dbReference type="NCBI Taxonomy" id="13131"/>
    <lineage>
        <taxon>Eukaryota</taxon>
        <taxon>Metazoa</taxon>
        <taxon>Ecdysozoa</taxon>
        <taxon>Arthropoda</taxon>
        <taxon>Hexapoda</taxon>
        <taxon>Insecta</taxon>
        <taxon>Pterygota</taxon>
        <taxon>Neoptera</taxon>
        <taxon>Paraneoptera</taxon>
        <taxon>Hemiptera</taxon>
        <taxon>Sternorrhyncha</taxon>
        <taxon>Aphidomorpha</taxon>
        <taxon>Aphidoidea</taxon>
        <taxon>Aphididae</taxon>
        <taxon>Macrosiphini</taxon>
        <taxon>Macrosiphum</taxon>
    </lineage>
</organism>
<accession>A0AAV0WIF3</accession>
<evidence type="ECO:0000313" key="2">
    <source>
        <dbReference type="EMBL" id="CAI6355553.1"/>
    </source>
</evidence>
<protein>
    <recommendedName>
        <fullName evidence="1">DUF4371 domain-containing protein</fullName>
    </recommendedName>
</protein>
<proteinExistence type="predicted"/>
<evidence type="ECO:0000313" key="3">
    <source>
        <dbReference type="Proteomes" id="UP001160148"/>
    </source>
</evidence>
<reference evidence="2 3" key="1">
    <citation type="submission" date="2023-01" db="EMBL/GenBank/DDBJ databases">
        <authorList>
            <person name="Whitehead M."/>
        </authorList>
    </citation>
    <scope>NUCLEOTIDE SEQUENCE [LARGE SCALE GENOMIC DNA]</scope>
</reference>
<dbReference type="PANTHER" id="PTHR45749:SF21">
    <property type="entry name" value="DUF4371 DOMAIN-CONTAINING PROTEIN"/>
    <property type="match status" value="1"/>
</dbReference>
<dbReference type="Proteomes" id="UP001160148">
    <property type="component" value="Unassembled WGS sequence"/>
</dbReference>
<dbReference type="AlphaFoldDB" id="A0AAV0WIF3"/>
<sequence length="209" mass="24144">MIKKCRKHKVTYLSHDSQNEFIDLLADETNNTIIEEVKKSDFFSLMADTTPDVLHQDQLSICLRYIDPFGEVCESLVAVCEAVEKAGLGIAENIKEIIQKNGLPCENIAFQSYDFDSSMSGKINRTTQKLSDLVGHIIYFIPCQTHRINTFLKHSCDASAVVVDLFSNLEQLYVFFFIEYKKIRPFTLQDNRDRKFFKFTEPFKNKVDC</sequence>
<keyword evidence="3" id="KW-1185">Reference proteome</keyword>
<dbReference type="PANTHER" id="PTHR45749">
    <property type="match status" value="1"/>
</dbReference>
<comment type="caution">
    <text evidence="2">The sequence shown here is derived from an EMBL/GenBank/DDBJ whole genome shotgun (WGS) entry which is preliminary data.</text>
</comment>
<dbReference type="Pfam" id="PF14291">
    <property type="entry name" value="DUF4371"/>
    <property type="match status" value="1"/>
</dbReference>
<gene>
    <name evidence="2" type="ORF">MEUPH1_LOCUS11391</name>
</gene>